<keyword evidence="4" id="KW-0472">Membrane</keyword>
<keyword evidence="7" id="KW-1185">Reference proteome</keyword>
<accession>A0A7I7JSP3</accession>
<dbReference type="InterPro" id="IPR032808">
    <property type="entry name" value="DoxX"/>
</dbReference>
<dbReference type="Proteomes" id="UP000466997">
    <property type="component" value="Chromosome"/>
</dbReference>
<protein>
    <recommendedName>
        <fullName evidence="8">DoxX subfamily protein</fullName>
    </recommendedName>
</protein>
<evidence type="ECO:0000313" key="7">
    <source>
        <dbReference type="Proteomes" id="UP000466997"/>
    </source>
</evidence>
<feature type="region of interest" description="Disordered" evidence="5">
    <location>
        <begin position="222"/>
        <end position="252"/>
    </location>
</feature>
<evidence type="ECO:0000313" key="6">
    <source>
        <dbReference type="EMBL" id="BBX14458.1"/>
    </source>
</evidence>
<evidence type="ECO:0000256" key="5">
    <source>
        <dbReference type="SAM" id="MobiDB-lite"/>
    </source>
</evidence>
<keyword evidence="2" id="KW-0812">Transmembrane</keyword>
<proteinExistence type="predicted"/>
<comment type="subcellular location">
    <subcellularLocation>
        <location evidence="1">Membrane</location>
        <topology evidence="1">Multi-pass membrane protein</topology>
    </subcellularLocation>
</comment>
<reference evidence="6 7" key="1">
    <citation type="journal article" date="2019" name="Emerg. Microbes Infect.">
        <title>Comprehensive subspecies identification of 175 nontuberculous mycobacteria species based on 7547 genomic profiles.</title>
        <authorList>
            <person name="Matsumoto Y."/>
            <person name="Kinjo T."/>
            <person name="Motooka D."/>
            <person name="Nabeya D."/>
            <person name="Jung N."/>
            <person name="Uechi K."/>
            <person name="Horii T."/>
            <person name="Iida T."/>
            <person name="Fujita J."/>
            <person name="Nakamura S."/>
        </authorList>
    </citation>
    <scope>NUCLEOTIDE SEQUENCE [LARGE SCALE GENOMIC DNA]</scope>
    <source>
        <strain evidence="6 7">JCM 6391</strain>
    </source>
</reference>
<sequence length="252" mass="26563">MLMRRIARPLLAAAFIGQGVEALRRPQQAGQTARPAFDGLQHLPDEISAKVPSDVETFAKANALVQIGGGLLLASGRLPRVAAAALACTVIPGSAGGHMFWMEPDIGRRAQQRQAFLTDVSLIGGLMIAAADTEGRPSLGWRARRAARHAYQRAATAMPAMHTTSGDAVLETVGDRLSAGLQAGAEHGRELAELVGERAGPLLEAAGERGAQFAEVAADRGTELAQAARESASTLAESARRHLHRPDNHRGR</sequence>
<keyword evidence="3" id="KW-1133">Transmembrane helix</keyword>
<evidence type="ECO:0000256" key="3">
    <source>
        <dbReference type="ARBA" id="ARBA00022989"/>
    </source>
</evidence>
<dbReference type="Pfam" id="PF07681">
    <property type="entry name" value="DoxX"/>
    <property type="match status" value="1"/>
</dbReference>
<dbReference type="GO" id="GO:0016020">
    <property type="term" value="C:membrane"/>
    <property type="evidence" value="ECO:0007669"/>
    <property type="project" value="UniProtKB-SubCell"/>
</dbReference>
<dbReference type="EMBL" id="AP022562">
    <property type="protein sequence ID" value="BBX14458.1"/>
    <property type="molecule type" value="Genomic_DNA"/>
</dbReference>
<dbReference type="KEGG" id="mnm:MNVM_35390"/>
<name>A0A7I7JSP3_9MYCO</name>
<gene>
    <name evidence="6" type="ORF">MNVM_35390</name>
</gene>
<dbReference type="AlphaFoldDB" id="A0A7I7JSP3"/>
<evidence type="ECO:0000256" key="4">
    <source>
        <dbReference type="ARBA" id="ARBA00023136"/>
    </source>
</evidence>
<evidence type="ECO:0008006" key="8">
    <source>
        <dbReference type="Google" id="ProtNLM"/>
    </source>
</evidence>
<evidence type="ECO:0000256" key="1">
    <source>
        <dbReference type="ARBA" id="ARBA00004141"/>
    </source>
</evidence>
<evidence type="ECO:0000256" key="2">
    <source>
        <dbReference type="ARBA" id="ARBA00022692"/>
    </source>
</evidence>
<organism evidence="6 7">
    <name type="scientific">Mycobacterium novum</name>
    <dbReference type="NCBI Taxonomy" id="2492438"/>
    <lineage>
        <taxon>Bacteria</taxon>
        <taxon>Bacillati</taxon>
        <taxon>Actinomycetota</taxon>
        <taxon>Actinomycetes</taxon>
        <taxon>Mycobacteriales</taxon>
        <taxon>Mycobacteriaceae</taxon>
        <taxon>Mycobacterium</taxon>
    </lineage>
</organism>